<feature type="region of interest" description="Disordered" evidence="1">
    <location>
        <begin position="241"/>
        <end position="260"/>
    </location>
</feature>
<dbReference type="AlphaFoldDB" id="A0A9W8A9R7"/>
<gene>
    <name evidence="2" type="ORF">IWQ60_003682</name>
</gene>
<reference evidence="2" key="1">
    <citation type="submission" date="2022-07" db="EMBL/GenBank/DDBJ databases">
        <title>Phylogenomic reconstructions and comparative analyses of Kickxellomycotina fungi.</title>
        <authorList>
            <person name="Reynolds N.K."/>
            <person name="Stajich J.E."/>
            <person name="Barry K."/>
            <person name="Grigoriev I.V."/>
            <person name="Crous P."/>
            <person name="Smith M.E."/>
        </authorList>
    </citation>
    <scope>NUCLEOTIDE SEQUENCE</scope>
    <source>
        <strain evidence="2">RSA 861</strain>
    </source>
</reference>
<name>A0A9W8A9R7_9FUNG</name>
<organism evidence="2 3">
    <name type="scientific">Tieghemiomyces parasiticus</name>
    <dbReference type="NCBI Taxonomy" id="78921"/>
    <lineage>
        <taxon>Eukaryota</taxon>
        <taxon>Fungi</taxon>
        <taxon>Fungi incertae sedis</taxon>
        <taxon>Zoopagomycota</taxon>
        <taxon>Kickxellomycotina</taxon>
        <taxon>Dimargaritomycetes</taxon>
        <taxon>Dimargaritales</taxon>
        <taxon>Dimargaritaceae</taxon>
        <taxon>Tieghemiomyces</taxon>
    </lineage>
</organism>
<accession>A0A9W8A9R7</accession>
<proteinExistence type="predicted"/>
<feature type="region of interest" description="Disordered" evidence="1">
    <location>
        <begin position="304"/>
        <end position="402"/>
    </location>
</feature>
<evidence type="ECO:0000313" key="2">
    <source>
        <dbReference type="EMBL" id="KAJ1926566.1"/>
    </source>
</evidence>
<protein>
    <recommendedName>
        <fullName evidence="4">Chitin-binding type-4 domain-containing protein</fullName>
    </recommendedName>
</protein>
<feature type="compositionally biased region" description="Basic and acidic residues" evidence="1">
    <location>
        <begin position="386"/>
        <end position="398"/>
    </location>
</feature>
<dbReference type="InterPro" id="IPR013885">
    <property type="entry name" value="DUF1764_euk"/>
</dbReference>
<dbReference type="OrthoDB" id="2342176at2759"/>
<keyword evidence="3" id="KW-1185">Reference proteome</keyword>
<evidence type="ECO:0000256" key="1">
    <source>
        <dbReference type="SAM" id="MobiDB-lite"/>
    </source>
</evidence>
<dbReference type="Proteomes" id="UP001150569">
    <property type="component" value="Unassembled WGS sequence"/>
</dbReference>
<dbReference type="Gene3D" id="2.70.50.70">
    <property type="match status" value="1"/>
</dbReference>
<dbReference type="EMBL" id="JANBPT010000162">
    <property type="protein sequence ID" value="KAJ1926566.1"/>
    <property type="molecule type" value="Genomic_DNA"/>
</dbReference>
<sequence>MFMTSPCAFFKSNGDCDLNVVQNFPEAKSPIGTSTLGVNGVQVVASAPLCKQKPTKPSAKYKAGDSIPLEFFGTASHGGGNCEFALSYNDGRNFITIGKPILGNCMQPAPKSVQIPAGAPSGTNVIFAWFWNNKEGNRELYMNCAMISITGSAGGSIKGFLPALFNYPFTKGGKIMAYTLPPLNGNTFGNMYSGRKPITMDGQGKISGGSGDLFPTEYTFYSGQLPTTSGANVMMVTADGLQSGSQGRGTTARNGQDPTGPCNAGAMVCGINDLFMCSNSEWKHVAKWGEKPSATKTKVPTIKATKAITVPPQPAEAKKAKSTPSDATEIDDIFACKPKRTAIDDGGAANSGDKSGRKRSADADSPAEPAKRQQAAVPPPDDDGFFDTRGRRSKRQTEDGLPLFSLDDLKIGQCQDTPDCPFDCECCY</sequence>
<feature type="compositionally biased region" description="Polar residues" evidence="1">
    <location>
        <begin position="241"/>
        <end position="257"/>
    </location>
</feature>
<comment type="caution">
    <text evidence="2">The sequence shown here is derived from an EMBL/GenBank/DDBJ whole genome shotgun (WGS) entry which is preliminary data.</text>
</comment>
<evidence type="ECO:0000313" key="3">
    <source>
        <dbReference type="Proteomes" id="UP001150569"/>
    </source>
</evidence>
<dbReference type="Pfam" id="PF08576">
    <property type="entry name" value="DUF1764"/>
    <property type="match status" value="1"/>
</dbReference>
<evidence type="ECO:0008006" key="4">
    <source>
        <dbReference type="Google" id="ProtNLM"/>
    </source>
</evidence>
<dbReference type="PANTHER" id="PTHR36182">
    <property type="entry name" value="PROTEIN, PUTATIVE (AFU_ORTHOLOGUE AFUA_6G10930)-RELATED"/>
    <property type="match status" value="1"/>
</dbReference>
<dbReference type="PANTHER" id="PTHR36182:SF1">
    <property type="entry name" value="PROTEIN, PUTATIVE (AFU_ORTHOLOGUE AFUA_6G10930)-RELATED"/>
    <property type="match status" value="1"/>
</dbReference>